<protein>
    <recommendedName>
        <fullName evidence="3">Twin-arginine translocation signal domain-containing protein</fullName>
    </recommendedName>
</protein>
<dbReference type="RefSeq" id="WP_244439123.1">
    <property type="nucleotide sequence ID" value="NZ_AP021854.1"/>
</dbReference>
<reference evidence="1 2" key="1">
    <citation type="submission" date="2024-07" db="EMBL/GenBank/DDBJ databases">
        <title>Genomic Encyclopedia of Type Strains, Phase V (KMG-V): Genome sequencing to study the core and pangenomes of soil and plant-associated prokaryotes.</title>
        <authorList>
            <person name="Whitman W."/>
        </authorList>
    </citation>
    <scope>NUCLEOTIDE SEQUENCE [LARGE SCALE GENOMIC DNA]</scope>
    <source>
        <strain evidence="1 2">USDA 152</strain>
    </source>
</reference>
<gene>
    <name evidence="1" type="ORF">ABIG07_005676</name>
</gene>
<name>A0ABV4FYP5_9BRAD</name>
<organism evidence="1 2">
    <name type="scientific">Bradyrhizobium ottawaense</name>
    <dbReference type="NCBI Taxonomy" id="931866"/>
    <lineage>
        <taxon>Bacteria</taxon>
        <taxon>Pseudomonadati</taxon>
        <taxon>Pseudomonadota</taxon>
        <taxon>Alphaproteobacteria</taxon>
        <taxon>Hyphomicrobiales</taxon>
        <taxon>Nitrobacteraceae</taxon>
        <taxon>Bradyrhizobium</taxon>
    </lineage>
</organism>
<evidence type="ECO:0008006" key="3">
    <source>
        <dbReference type="Google" id="ProtNLM"/>
    </source>
</evidence>
<proteinExistence type="predicted"/>
<keyword evidence="2" id="KW-1185">Reference proteome</keyword>
<dbReference type="Proteomes" id="UP001565369">
    <property type="component" value="Unassembled WGS sequence"/>
</dbReference>
<comment type="caution">
    <text evidence="1">The sequence shown here is derived from an EMBL/GenBank/DDBJ whole genome shotgun (WGS) entry which is preliminary data.</text>
</comment>
<evidence type="ECO:0000313" key="2">
    <source>
        <dbReference type="Proteomes" id="UP001565369"/>
    </source>
</evidence>
<dbReference type="EMBL" id="JBGBZJ010000003">
    <property type="protein sequence ID" value="MEY9456728.1"/>
    <property type="molecule type" value="Genomic_DNA"/>
</dbReference>
<accession>A0ABV4FYP5</accession>
<sequence length="119" mass="12985">MTMTSCKDENDRSIDTAHPTFASTCLAGEPRRSRRRFVKETCKTTLKLFSAGLIAAAMVASPAMAREGNTNARRTNVDAYASTQRIPVTAKRGCVRAPDVDAYASAPWRRPPCEPTSGY</sequence>
<evidence type="ECO:0000313" key="1">
    <source>
        <dbReference type="EMBL" id="MEY9456728.1"/>
    </source>
</evidence>